<dbReference type="GO" id="GO:0005524">
    <property type="term" value="F:ATP binding"/>
    <property type="evidence" value="ECO:0007669"/>
    <property type="project" value="UniProtKB-KW"/>
</dbReference>
<dbReference type="Gene3D" id="2.40.30.10">
    <property type="entry name" value="Translation factors"/>
    <property type="match status" value="1"/>
</dbReference>
<dbReference type="InterPro" id="IPR023382">
    <property type="entry name" value="MnmA-like_central_sf"/>
</dbReference>
<evidence type="ECO:0000259" key="16">
    <source>
        <dbReference type="Pfam" id="PF20258"/>
    </source>
</evidence>
<dbReference type="PANTHER" id="PTHR11933">
    <property type="entry name" value="TRNA 5-METHYLAMINOMETHYL-2-THIOURIDYLATE -METHYLTRANSFERASE"/>
    <property type="match status" value="1"/>
</dbReference>
<name>A0A450YUD6_9GAMM</name>
<feature type="active site" description="Cysteine persulfide intermediate" evidence="14">
    <location>
        <position position="211"/>
    </location>
</feature>
<evidence type="ECO:0000256" key="10">
    <source>
        <dbReference type="ARBA" id="ARBA00022840"/>
    </source>
</evidence>
<dbReference type="GO" id="GO:0002143">
    <property type="term" value="P:tRNA wobble position uridine thiolation"/>
    <property type="evidence" value="ECO:0007669"/>
    <property type="project" value="TreeGrafter"/>
</dbReference>
<dbReference type="EC" id="2.8.1.13" evidence="3 14"/>
<dbReference type="AlphaFoldDB" id="A0A450YUD6"/>
<feature type="site" description="Interaction with tRNA" evidence="14">
    <location>
        <position position="356"/>
    </location>
</feature>
<evidence type="ECO:0000256" key="6">
    <source>
        <dbReference type="ARBA" id="ARBA00022555"/>
    </source>
</evidence>
<dbReference type="GO" id="GO:0103016">
    <property type="term" value="F:tRNA-uridine 2-sulfurtransferase activity"/>
    <property type="evidence" value="ECO:0007669"/>
    <property type="project" value="UniProtKB-EC"/>
</dbReference>
<evidence type="ECO:0000256" key="14">
    <source>
        <dbReference type="HAMAP-Rule" id="MF_00144"/>
    </source>
</evidence>
<evidence type="ECO:0000256" key="5">
    <source>
        <dbReference type="ARBA" id="ARBA00022490"/>
    </source>
</evidence>
<comment type="caution">
    <text evidence="14">Lacks conserved residue(s) required for the propagation of feature annotation.</text>
</comment>
<keyword evidence="9 14" id="KW-0547">Nucleotide-binding</keyword>
<feature type="region of interest" description="Interaction with tRNA" evidence="14">
    <location>
        <begin position="323"/>
        <end position="324"/>
    </location>
</feature>
<dbReference type="FunFam" id="3.40.50.620:FF:000004">
    <property type="entry name" value="tRNA-specific 2-thiouridylase MnmA"/>
    <property type="match status" value="1"/>
</dbReference>
<keyword evidence="12" id="KW-1015">Disulfide bond</keyword>
<evidence type="ECO:0000256" key="12">
    <source>
        <dbReference type="ARBA" id="ARBA00023157"/>
    </source>
</evidence>
<dbReference type="InterPro" id="IPR004506">
    <property type="entry name" value="MnmA-like"/>
</dbReference>
<reference evidence="18" key="1">
    <citation type="submission" date="2019-02" db="EMBL/GenBank/DDBJ databases">
        <authorList>
            <person name="Gruber-Vodicka R. H."/>
            <person name="Seah K. B. B."/>
        </authorList>
    </citation>
    <scope>NUCLEOTIDE SEQUENCE</scope>
    <source>
        <strain evidence="18">BECK_BZ125</strain>
    </source>
</reference>
<dbReference type="Pfam" id="PF20258">
    <property type="entry name" value="tRNA_Me_trans_C"/>
    <property type="match status" value="1"/>
</dbReference>
<evidence type="ECO:0000256" key="15">
    <source>
        <dbReference type="SAM" id="MobiDB-lite"/>
    </source>
</evidence>
<dbReference type="Pfam" id="PF20259">
    <property type="entry name" value="tRNA_Me_trans_M"/>
    <property type="match status" value="1"/>
</dbReference>
<evidence type="ECO:0000256" key="4">
    <source>
        <dbReference type="ARBA" id="ARBA00013805"/>
    </source>
</evidence>
<keyword evidence="11 14" id="KW-0694">RNA-binding</keyword>
<dbReference type="GO" id="GO:0005737">
    <property type="term" value="C:cytoplasm"/>
    <property type="evidence" value="ECO:0007669"/>
    <property type="project" value="UniProtKB-SubCell"/>
</dbReference>
<proteinExistence type="inferred from homology"/>
<dbReference type="HAMAP" id="MF_00144">
    <property type="entry name" value="tRNA_thiouridyl_MnmA"/>
    <property type="match status" value="1"/>
</dbReference>
<evidence type="ECO:0000256" key="9">
    <source>
        <dbReference type="ARBA" id="ARBA00022741"/>
    </source>
</evidence>
<dbReference type="InterPro" id="IPR014729">
    <property type="entry name" value="Rossmann-like_a/b/a_fold"/>
</dbReference>
<dbReference type="FunFam" id="2.30.30.280:FF:000001">
    <property type="entry name" value="tRNA-specific 2-thiouridylase MnmA"/>
    <property type="match status" value="1"/>
</dbReference>
<feature type="binding site" evidence="14">
    <location>
        <position position="50"/>
    </location>
    <ligand>
        <name>ATP</name>
        <dbReference type="ChEBI" id="CHEBI:30616"/>
    </ligand>
</feature>
<keyword evidence="10 14" id="KW-0067">ATP-binding</keyword>
<dbReference type="CDD" id="cd01998">
    <property type="entry name" value="MnmA_TRMU-like"/>
    <property type="match status" value="1"/>
</dbReference>
<evidence type="ECO:0000313" key="18">
    <source>
        <dbReference type="EMBL" id="VFK45151.1"/>
    </source>
</evidence>
<comment type="catalytic activity">
    <reaction evidence="13 14">
        <text>S-sulfanyl-L-cysteinyl-[protein] + uridine(34) in tRNA + AH2 + ATP = 2-thiouridine(34) in tRNA + L-cysteinyl-[protein] + A + AMP + diphosphate + H(+)</text>
        <dbReference type="Rhea" id="RHEA:47032"/>
        <dbReference type="Rhea" id="RHEA-COMP:10131"/>
        <dbReference type="Rhea" id="RHEA-COMP:11726"/>
        <dbReference type="Rhea" id="RHEA-COMP:11727"/>
        <dbReference type="Rhea" id="RHEA-COMP:11728"/>
        <dbReference type="ChEBI" id="CHEBI:13193"/>
        <dbReference type="ChEBI" id="CHEBI:15378"/>
        <dbReference type="ChEBI" id="CHEBI:17499"/>
        <dbReference type="ChEBI" id="CHEBI:29950"/>
        <dbReference type="ChEBI" id="CHEBI:30616"/>
        <dbReference type="ChEBI" id="CHEBI:33019"/>
        <dbReference type="ChEBI" id="CHEBI:61963"/>
        <dbReference type="ChEBI" id="CHEBI:65315"/>
        <dbReference type="ChEBI" id="CHEBI:87170"/>
        <dbReference type="ChEBI" id="CHEBI:456215"/>
        <dbReference type="EC" id="2.8.1.13"/>
    </reaction>
</comment>
<gene>
    <name evidence="14" type="primary">mnmA</name>
    <name evidence="18" type="ORF">BECKTC1821E_GA0114239_104322</name>
</gene>
<dbReference type="NCBIfam" id="NF001138">
    <property type="entry name" value="PRK00143.1"/>
    <property type="match status" value="1"/>
</dbReference>
<feature type="domain" description="tRNA-specific 2-thiouridylase MnmA-like C-terminal" evidence="16">
    <location>
        <begin position="297"/>
        <end position="372"/>
    </location>
</feature>
<feature type="binding site" evidence="14">
    <location>
        <begin position="24"/>
        <end position="31"/>
    </location>
    <ligand>
        <name>ATP</name>
        <dbReference type="ChEBI" id="CHEBI:30616"/>
    </ligand>
</feature>
<organism evidence="18">
    <name type="scientific">Candidatus Kentrum sp. TC</name>
    <dbReference type="NCBI Taxonomy" id="2126339"/>
    <lineage>
        <taxon>Bacteria</taxon>
        <taxon>Pseudomonadati</taxon>
        <taxon>Pseudomonadota</taxon>
        <taxon>Gammaproteobacteria</taxon>
        <taxon>Candidatus Kentrum</taxon>
    </lineage>
</organism>
<dbReference type="GO" id="GO:0000049">
    <property type="term" value="F:tRNA binding"/>
    <property type="evidence" value="ECO:0007669"/>
    <property type="project" value="UniProtKB-KW"/>
</dbReference>
<comment type="function">
    <text evidence="14">Catalyzes the 2-thiolation of uridine at the wobble position (U34) of tRNA, leading to the formation of s(2)U34.</text>
</comment>
<accession>A0A450YUD6</accession>
<evidence type="ECO:0000256" key="11">
    <source>
        <dbReference type="ARBA" id="ARBA00022884"/>
    </source>
</evidence>
<evidence type="ECO:0000256" key="13">
    <source>
        <dbReference type="ARBA" id="ARBA00051542"/>
    </source>
</evidence>
<dbReference type="Gene3D" id="2.30.30.280">
    <property type="entry name" value="Adenine nucleotide alpha hydrolases-like domains"/>
    <property type="match status" value="1"/>
</dbReference>
<feature type="site" description="Interaction with tRNA" evidence="14">
    <location>
        <position position="140"/>
    </location>
</feature>
<evidence type="ECO:0000256" key="1">
    <source>
        <dbReference type="ARBA" id="ARBA00004496"/>
    </source>
</evidence>
<feature type="binding site" evidence="14">
    <location>
        <position position="139"/>
    </location>
    <ligand>
        <name>ATP</name>
        <dbReference type="ChEBI" id="CHEBI:30616"/>
    </ligand>
</feature>
<comment type="subcellular location">
    <subcellularLocation>
        <location evidence="1 14">Cytoplasm</location>
    </subcellularLocation>
</comment>
<dbReference type="EMBL" id="CAADFT010000043">
    <property type="protein sequence ID" value="VFK45151.1"/>
    <property type="molecule type" value="Genomic_DNA"/>
</dbReference>
<feature type="region of interest" description="Interaction with target base in tRNA" evidence="14">
    <location>
        <begin position="110"/>
        <end position="112"/>
    </location>
</feature>
<dbReference type="PANTHER" id="PTHR11933:SF5">
    <property type="entry name" value="MITOCHONDRIAL TRNA-SPECIFIC 2-THIOURIDYLASE 1"/>
    <property type="match status" value="1"/>
</dbReference>
<keyword evidence="8 14" id="KW-0819">tRNA processing</keyword>
<evidence type="ECO:0000256" key="3">
    <source>
        <dbReference type="ARBA" id="ARBA00011949"/>
    </source>
</evidence>
<dbReference type="NCBIfam" id="TIGR00420">
    <property type="entry name" value="trmU"/>
    <property type="match status" value="1"/>
</dbReference>
<sequence length="407" mass="45311">MNTAEYRKIPGTSADLRDAPVIVGLSGGVDSAVCALLLRRHGCDVRALFMKNWEEDDREGYCAAARDLADAEEICRRLDIPLYTVNFSTEYWKEVFRHFLTEFAEGRTPNPDILCNQKIKFRAFFEYALGLGGCYIATGHYARITRAPHGFHLRKGVDSDKDQSYFLYTLGKTPLAKTLFPVGELSKPEVRRLAREAGLPIHDKKDSTGICFIGERPFKAFLSRYIAPSPGDIESPDGGIIGCHDGLAYYTLGQRQGLGIGGRRGAGSAPWYVADKDPVRNVLVVVQGRDHPLLYKRCLTAHRLHWISGLSPPFPLRCRAKIRYRQPDQDCEVIGVGEDSCRVHFRDPQWAITPGQSVVFYLGDECLGGGIIATGERVLEQDSPTGQDCEDAASSARRSPWPFLRSP</sequence>
<dbReference type="Pfam" id="PF03054">
    <property type="entry name" value="tRNA_Me_trans"/>
    <property type="match status" value="1"/>
</dbReference>
<evidence type="ECO:0000256" key="8">
    <source>
        <dbReference type="ARBA" id="ARBA00022694"/>
    </source>
</evidence>
<evidence type="ECO:0000259" key="17">
    <source>
        <dbReference type="Pfam" id="PF20259"/>
    </source>
</evidence>
<dbReference type="FunFam" id="2.40.30.10:FF:000023">
    <property type="entry name" value="tRNA-specific 2-thiouridylase MnmA"/>
    <property type="match status" value="1"/>
</dbReference>
<feature type="active site" description="Nucleophile" evidence="14">
    <location>
        <position position="115"/>
    </location>
</feature>
<feature type="region of interest" description="Interaction with tRNA" evidence="14">
    <location>
        <begin position="161"/>
        <end position="163"/>
    </location>
</feature>
<feature type="domain" description="tRNA-specific 2-thiouridylase MnmA-like central" evidence="17">
    <location>
        <begin position="219"/>
        <end position="287"/>
    </location>
</feature>
<comment type="similarity">
    <text evidence="2 14">Belongs to the MnmA/TRMU family.</text>
</comment>
<feature type="region of interest" description="Disordered" evidence="15">
    <location>
        <begin position="382"/>
        <end position="407"/>
    </location>
</feature>
<keyword evidence="5 14" id="KW-0963">Cytoplasm</keyword>
<protein>
    <recommendedName>
        <fullName evidence="4 14">tRNA-specific 2-thiouridylase MnmA</fullName>
        <ecNumber evidence="3 14">2.8.1.13</ecNumber>
    </recommendedName>
</protein>
<dbReference type="InterPro" id="IPR046885">
    <property type="entry name" value="MnmA-like_C"/>
</dbReference>
<evidence type="ECO:0000256" key="7">
    <source>
        <dbReference type="ARBA" id="ARBA00022679"/>
    </source>
</evidence>
<dbReference type="InterPro" id="IPR046884">
    <property type="entry name" value="MnmA-like_central"/>
</dbReference>
<evidence type="ECO:0000256" key="2">
    <source>
        <dbReference type="ARBA" id="ARBA00006191"/>
    </source>
</evidence>
<dbReference type="SUPFAM" id="SSF52402">
    <property type="entry name" value="Adenine nucleotide alpha hydrolases-like"/>
    <property type="match status" value="1"/>
</dbReference>
<keyword evidence="7 14" id="KW-0808">Transferase</keyword>
<dbReference type="Gene3D" id="3.40.50.620">
    <property type="entry name" value="HUPs"/>
    <property type="match status" value="1"/>
</dbReference>
<keyword evidence="6 14" id="KW-0820">tRNA-binding</keyword>